<feature type="compositionally biased region" description="Polar residues" evidence="6">
    <location>
        <begin position="258"/>
        <end position="267"/>
    </location>
</feature>
<feature type="transmembrane region" description="Helical" evidence="5">
    <location>
        <begin position="69"/>
        <end position="90"/>
    </location>
</feature>
<accession>A0ABV6Z0N5</accession>
<dbReference type="PRINTS" id="PR01840">
    <property type="entry name" value="TATCFAMILY"/>
</dbReference>
<comment type="subunit">
    <text evidence="5">Forms a complex with TatA.</text>
</comment>
<reference evidence="7 8" key="1">
    <citation type="submission" date="2024-09" db="EMBL/GenBank/DDBJ databases">
        <title>Laminarin stimulates single cell rates of sulfate reduction while oxygen inhibits transcriptomic activity in coastal marine sediment.</title>
        <authorList>
            <person name="Lindsay M."/>
            <person name="Orcutt B."/>
            <person name="Emerson D."/>
            <person name="Stepanauskas R."/>
            <person name="D'Angelo T."/>
        </authorList>
    </citation>
    <scope>NUCLEOTIDE SEQUENCE [LARGE SCALE GENOMIC DNA]</scope>
    <source>
        <strain evidence="7">SAG AM-311-K15</strain>
    </source>
</reference>
<dbReference type="Pfam" id="PF00902">
    <property type="entry name" value="TatC"/>
    <property type="match status" value="1"/>
</dbReference>
<keyword evidence="2 5" id="KW-0812">Transmembrane</keyword>
<sequence>MTYIEHLEELRRRLIISFIAILAMTVVCFLFAEELFKILISPLLYALPENKQRLIFTNLPEAFIAHLKIAFVAGLFVSSPIVLLQIWKFIAPGLYPHEKRYAFPFVFFSSSFFMIGGLFCFKQVFPWGFKFFLSFGNEYIEALPKISEYITFSLKLIVVFGLIFQLPILMYFLAKIGLVSGQLLSKNRKYAIMVIFIVAAILTPPDVITQFMLAGPLIILYEISIVIARVVGRNRARKEKELHSNEVEEEPPAEHNTKQNGGTEKGI</sequence>
<comment type="caution">
    <text evidence="7">The sequence shown here is derived from an EMBL/GenBank/DDBJ whole genome shotgun (WGS) entry which is preliminary data.</text>
</comment>
<feature type="compositionally biased region" description="Basic and acidic residues" evidence="6">
    <location>
        <begin position="240"/>
        <end position="257"/>
    </location>
</feature>
<evidence type="ECO:0000313" key="8">
    <source>
        <dbReference type="Proteomes" id="UP001594351"/>
    </source>
</evidence>
<feature type="region of interest" description="Disordered" evidence="6">
    <location>
        <begin position="240"/>
        <end position="267"/>
    </location>
</feature>
<feature type="transmembrane region" description="Helical" evidence="5">
    <location>
        <begin position="12"/>
        <end position="32"/>
    </location>
</feature>
<evidence type="ECO:0000256" key="1">
    <source>
        <dbReference type="ARBA" id="ARBA00004141"/>
    </source>
</evidence>
<keyword evidence="5" id="KW-1003">Cell membrane</keyword>
<feature type="transmembrane region" description="Helical" evidence="5">
    <location>
        <begin position="190"/>
        <end position="207"/>
    </location>
</feature>
<dbReference type="InterPro" id="IPR002033">
    <property type="entry name" value="TatC"/>
</dbReference>
<comment type="subcellular location">
    <subcellularLocation>
        <location evidence="5">Cell membrane</location>
        <topology evidence="5">Multi-pass membrane protein</topology>
    </subcellularLocation>
    <subcellularLocation>
        <location evidence="1">Membrane</location>
        <topology evidence="1">Multi-pass membrane protein</topology>
    </subcellularLocation>
</comment>
<comment type="similarity">
    <text evidence="5">Belongs to the TatC family.</text>
</comment>
<keyword evidence="5" id="KW-0813">Transport</keyword>
<evidence type="ECO:0000256" key="5">
    <source>
        <dbReference type="HAMAP-Rule" id="MF_00902"/>
    </source>
</evidence>
<evidence type="ECO:0000256" key="6">
    <source>
        <dbReference type="SAM" id="MobiDB-lite"/>
    </source>
</evidence>
<dbReference type="Proteomes" id="UP001594351">
    <property type="component" value="Unassembled WGS sequence"/>
</dbReference>
<evidence type="ECO:0000313" key="7">
    <source>
        <dbReference type="EMBL" id="MFC1852005.1"/>
    </source>
</evidence>
<dbReference type="PANTHER" id="PTHR30371">
    <property type="entry name" value="SEC-INDEPENDENT PROTEIN TRANSLOCASE PROTEIN TATC"/>
    <property type="match status" value="1"/>
</dbReference>
<keyword evidence="5" id="KW-0653">Protein transport</keyword>
<comment type="function">
    <text evidence="5">Part of the twin-arginine translocation (Tat) system that transports large folded proteins containing a characteristic twin-arginine motif in their signal peptide across membranes.</text>
</comment>
<dbReference type="HAMAP" id="MF_00902">
    <property type="entry name" value="TatC"/>
    <property type="match status" value="1"/>
</dbReference>
<dbReference type="EMBL" id="JBHPBY010000253">
    <property type="protein sequence ID" value="MFC1852005.1"/>
    <property type="molecule type" value="Genomic_DNA"/>
</dbReference>
<dbReference type="NCBIfam" id="TIGR00945">
    <property type="entry name" value="tatC"/>
    <property type="match status" value="1"/>
</dbReference>
<keyword evidence="4 5" id="KW-0472">Membrane</keyword>
<keyword evidence="5" id="KW-0811">Translocation</keyword>
<protein>
    <recommendedName>
        <fullName evidence="5">Sec-independent protein translocase protein TatC</fullName>
    </recommendedName>
</protein>
<keyword evidence="3 5" id="KW-1133">Transmembrane helix</keyword>
<dbReference type="PANTHER" id="PTHR30371:SF0">
    <property type="entry name" value="SEC-INDEPENDENT PROTEIN TRANSLOCASE PROTEIN TATC, CHLOROPLASTIC-RELATED"/>
    <property type="match status" value="1"/>
</dbReference>
<feature type="transmembrane region" description="Helical" evidence="5">
    <location>
        <begin position="156"/>
        <end position="178"/>
    </location>
</feature>
<organism evidence="7 8">
    <name type="scientific">candidate division CSSED10-310 bacterium</name>
    <dbReference type="NCBI Taxonomy" id="2855610"/>
    <lineage>
        <taxon>Bacteria</taxon>
        <taxon>Bacteria division CSSED10-310</taxon>
    </lineage>
</organism>
<evidence type="ECO:0000256" key="3">
    <source>
        <dbReference type="ARBA" id="ARBA00022989"/>
    </source>
</evidence>
<feature type="transmembrane region" description="Helical" evidence="5">
    <location>
        <begin position="213"/>
        <end position="232"/>
    </location>
</feature>
<proteinExistence type="inferred from homology"/>
<feature type="transmembrane region" description="Helical" evidence="5">
    <location>
        <begin position="102"/>
        <end position="125"/>
    </location>
</feature>
<evidence type="ECO:0000256" key="4">
    <source>
        <dbReference type="ARBA" id="ARBA00023136"/>
    </source>
</evidence>
<gene>
    <name evidence="5 7" type="primary">tatC</name>
    <name evidence="7" type="ORF">ACFL27_17570</name>
</gene>
<keyword evidence="8" id="KW-1185">Reference proteome</keyword>
<evidence type="ECO:0000256" key="2">
    <source>
        <dbReference type="ARBA" id="ARBA00022692"/>
    </source>
</evidence>
<name>A0ABV6Z0N5_UNCC1</name>